<comment type="caution">
    <text evidence="2">The sequence shown here is derived from an EMBL/GenBank/DDBJ whole genome shotgun (WGS) entry which is preliminary data.</text>
</comment>
<dbReference type="PANTHER" id="PTHR46889">
    <property type="entry name" value="TRANSPOSASE INSF FOR INSERTION SEQUENCE IS3B-RELATED"/>
    <property type="match status" value="1"/>
</dbReference>
<accession>A0A848GAP3</accession>
<dbReference type="InterPro" id="IPR012337">
    <property type="entry name" value="RNaseH-like_sf"/>
</dbReference>
<evidence type="ECO:0000259" key="1">
    <source>
        <dbReference type="PROSITE" id="PS50994"/>
    </source>
</evidence>
<dbReference type="InterPro" id="IPR050900">
    <property type="entry name" value="Transposase_IS3/IS150/IS904"/>
</dbReference>
<dbReference type="Proteomes" id="UP000580043">
    <property type="component" value="Unassembled WGS sequence"/>
</dbReference>
<reference evidence="2 3" key="1">
    <citation type="submission" date="2020-04" db="EMBL/GenBank/DDBJ databases">
        <title>Zoogloea sp. G-4-1-14 isolated from soil.</title>
        <authorList>
            <person name="Dahal R.H."/>
        </authorList>
    </citation>
    <scope>NUCLEOTIDE SEQUENCE [LARGE SCALE GENOMIC DNA]</scope>
    <source>
        <strain evidence="2 3">G-4-1-14</strain>
    </source>
</reference>
<sequence length="520" mass="57557">MARYGEAFRNRAVARLLPPESAQVGVVSQEIGVSVQTLERWREDAQSRPARGRAWTARARLEAVITTAAMDEAGKSAWCREHGVYPAELDQWCASATAALAEPEEARASPQATRQDKKRIKELERELLRKDRALAETAALLVLSKKGRGDLQQGRGRMIGLEDRQALARDIHVAQAAGARLKPACEMAGINLRTLQRWHAGEGLVGGDRRPQAVRPVPPHALSEAERAQVLALANAPRFAAVPPARIVPMLADEGVYLVSESTFSRILRAHGQSAHRGRAKTPKAVRPPTTHIATAVRQVWCWDMTYLPAQVTGRWFHLYLILDLYSRKIVGWEVHDSDHADHAAHLVRRTALAEGIAALSAKPVLHGDNGSTLKATTVLAMLNWLGVKPSYSRPRVSDDNAYAESLFRTAKYRPEFPTRGFADLDEARAWAAGFVQWYNVDHRHSGIRYVSPAQRHAGEDQAILAARHALYTEARELNPARWSGNTRNWSPIGAVTLNPERESVIKTHLPDVNTQQLAA</sequence>
<dbReference type="Pfam" id="PF00665">
    <property type="entry name" value="rve"/>
    <property type="match status" value="1"/>
</dbReference>
<dbReference type="EMBL" id="JABBGA010000074">
    <property type="protein sequence ID" value="NML29217.1"/>
    <property type="molecule type" value="Genomic_DNA"/>
</dbReference>
<dbReference type="AlphaFoldDB" id="A0A848GAP3"/>
<dbReference type="PANTHER" id="PTHR46889:SF4">
    <property type="entry name" value="TRANSPOSASE INSO FOR INSERTION SEQUENCE ELEMENT IS911B-RELATED"/>
    <property type="match status" value="1"/>
</dbReference>
<gene>
    <name evidence="2" type="ORF">HHL15_26120</name>
</gene>
<protein>
    <submittedName>
        <fullName evidence="2">IS3 family transposase</fullName>
    </submittedName>
</protein>
<feature type="domain" description="Integrase catalytic" evidence="1">
    <location>
        <begin position="284"/>
        <end position="461"/>
    </location>
</feature>
<name>A0A848GAP3_9RHOO</name>
<dbReference type="PROSITE" id="PS50994">
    <property type="entry name" value="INTEGRASE"/>
    <property type="match status" value="1"/>
</dbReference>
<evidence type="ECO:0000313" key="3">
    <source>
        <dbReference type="Proteomes" id="UP000580043"/>
    </source>
</evidence>
<dbReference type="InterPro" id="IPR001584">
    <property type="entry name" value="Integrase_cat-core"/>
</dbReference>
<dbReference type="InterPro" id="IPR036397">
    <property type="entry name" value="RNaseH_sf"/>
</dbReference>
<dbReference type="InterPro" id="IPR048020">
    <property type="entry name" value="Transpos_IS3"/>
</dbReference>
<dbReference type="GO" id="GO:0003676">
    <property type="term" value="F:nucleic acid binding"/>
    <property type="evidence" value="ECO:0007669"/>
    <property type="project" value="InterPro"/>
</dbReference>
<dbReference type="GO" id="GO:0015074">
    <property type="term" value="P:DNA integration"/>
    <property type="evidence" value="ECO:0007669"/>
    <property type="project" value="InterPro"/>
</dbReference>
<proteinExistence type="predicted"/>
<keyword evidence="3" id="KW-1185">Reference proteome</keyword>
<evidence type="ECO:0000313" key="2">
    <source>
        <dbReference type="EMBL" id="NML29217.1"/>
    </source>
</evidence>
<dbReference type="Gene3D" id="3.30.420.10">
    <property type="entry name" value="Ribonuclease H-like superfamily/Ribonuclease H"/>
    <property type="match status" value="1"/>
</dbReference>
<dbReference type="SUPFAM" id="SSF53098">
    <property type="entry name" value="Ribonuclease H-like"/>
    <property type="match status" value="1"/>
</dbReference>
<dbReference type="RefSeq" id="WP_169148691.1">
    <property type="nucleotide sequence ID" value="NZ_JABBGA010000074.1"/>
</dbReference>
<organism evidence="2 3">
    <name type="scientific">Zoogloea dura</name>
    <dbReference type="NCBI Taxonomy" id="2728840"/>
    <lineage>
        <taxon>Bacteria</taxon>
        <taxon>Pseudomonadati</taxon>
        <taxon>Pseudomonadota</taxon>
        <taxon>Betaproteobacteria</taxon>
        <taxon>Rhodocyclales</taxon>
        <taxon>Zoogloeaceae</taxon>
        <taxon>Zoogloea</taxon>
    </lineage>
</organism>
<dbReference type="NCBIfam" id="NF033516">
    <property type="entry name" value="transpos_IS3"/>
    <property type="match status" value="1"/>
</dbReference>